<feature type="signal peptide" evidence="1">
    <location>
        <begin position="1"/>
        <end position="28"/>
    </location>
</feature>
<accession>A0AAE4Z6C7</accession>
<dbReference type="AlphaFoldDB" id="A0AAE4Z6C7"/>
<gene>
    <name evidence="3" type="ORF">GWO12_04750</name>
</gene>
<dbReference type="SUPFAM" id="SSF49344">
    <property type="entry name" value="CBD9-like"/>
    <property type="match status" value="1"/>
</dbReference>
<dbReference type="Pfam" id="PF19313">
    <property type="entry name" value="DUF5916"/>
    <property type="match status" value="1"/>
</dbReference>
<feature type="domain" description="DUF5916" evidence="2">
    <location>
        <begin position="252"/>
        <end position="355"/>
    </location>
</feature>
<protein>
    <submittedName>
        <fullName evidence="3">Carbohydrate binding family 9 domain-containing protein</fullName>
    </submittedName>
</protein>
<dbReference type="EMBL" id="JAACAK010000036">
    <property type="protein sequence ID" value="NIR74408.1"/>
    <property type="molecule type" value="Genomic_DNA"/>
</dbReference>
<dbReference type="CDD" id="cd09618">
    <property type="entry name" value="CBM9_like_2"/>
    <property type="match status" value="1"/>
</dbReference>
<name>A0AAE4Z6C7_9BACT</name>
<proteinExistence type="predicted"/>
<evidence type="ECO:0000256" key="1">
    <source>
        <dbReference type="SAM" id="SignalP"/>
    </source>
</evidence>
<dbReference type="Proteomes" id="UP000702544">
    <property type="component" value="Unassembled WGS sequence"/>
</dbReference>
<organism evidence="3 4">
    <name type="scientific">Candidatus Kutchimonas denitrificans</name>
    <dbReference type="NCBI Taxonomy" id="3056748"/>
    <lineage>
        <taxon>Bacteria</taxon>
        <taxon>Pseudomonadati</taxon>
        <taxon>Gemmatimonadota</taxon>
        <taxon>Gemmatimonadia</taxon>
        <taxon>Candidatus Palauibacterales</taxon>
        <taxon>Candidatus Palauibacteraceae</taxon>
        <taxon>Candidatus Kutchimonas</taxon>
    </lineage>
</organism>
<reference evidence="3 4" key="1">
    <citation type="submission" date="2020-01" db="EMBL/GenBank/DDBJ databases">
        <title>Genomes assembled from Gulf of Kutch pelagic sediment metagenomes.</title>
        <authorList>
            <person name="Chandrashekar M."/>
            <person name="Mahajan M.S."/>
            <person name="Dave K.J."/>
            <person name="Vatsa P."/>
            <person name="Nathani N.M."/>
        </authorList>
    </citation>
    <scope>NUCLEOTIDE SEQUENCE [LARGE SCALE GENOMIC DNA]</scope>
    <source>
        <strain evidence="3">KS3-K002</strain>
    </source>
</reference>
<dbReference type="InterPro" id="IPR045670">
    <property type="entry name" value="DUF5916"/>
</dbReference>
<evidence type="ECO:0000313" key="4">
    <source>
        <dbReference type="Proteomes" id="UP000702544"/>
    </source>
</evidence>
<evidence type="ECO:0000313" key="3">
    <source>
        <dbReference type="EMBL" id="NIR74408.1"/>
    </source>
</evidence>
<sequence length="744" mass="83769">MTHIASTRKRAWPLAACIALTLTCPLHASGQELVELPRLEGSLTLDGRSDEPAWQAIEPLPLVMHWPTFRGAMTERTEIRVAYNDEYIWAAGRFYDSRPEEIRANSLYRDRWNGDDAFDLILDSFNDNETALKFTTTPLGIMLDEEVSNDADPSGGATPLNSEWNGFWDVATTITDEGWFAEMRIPYSSLGFEPQEGKVVMGLIAARYISRKNEKHIFPAIPPDWALAEFKPSQAQDVRISGVAKGAPLYVTPYLLSGFERTRDFEEPLAPPGTDITRQVGLDLKYGLTHNLTLDLTLNTDFAQAEADELQVNLDRFNLFFPEKRKFFQERASIFQFNTGDEGRLFHSRRIGLDDEGQAVPIAGGARLTGRVGSWDLGVMSMQVRGAGSRPGENDAVVRVRSTVANERSTVGGLATSRVRTDGRTDLTYGVDGQFNLFGDEYMTLQWAQSYNHGVEAASVFDRTLMRLFWQRRSLDGLGYQLEAARAGPAYEPTLGFQERVNYTALKSNITYAWQPGGSASVSRHKAWLTSRLFLRSDDGSVESALQRFRWSTTFKGGNYFNVALNLVYEDLDEELVFDDAASVPAGSYFGPNIFINYDLNPGARFSGRAVLFTGTFMDGWRGRVTLNPTWVVSPHLSLDFEYVFNRLWFPARNQRFDADLTRLRVQTAVDIHLSIAALVQYSMAAERLGANVRLRYHFREGQDLYLVYDTSRDLGRLSDDLSVLGKTDQRLILKYEHTFQPGS</sequence>
<keyword evidence="1" id="KW-0732">Signal</keyword>
<feature type="chain" id="PRO_5041971328" evidence="1">
    <location>
        <begin position="29"/>
        <end position="744"/>
    </location>
</feature>
<dbReference type="Gene3D" id="2.60.40.1190">
    <property type="match status" value="1"/>
</dbReference>
<evidence type="ECO:0000259" key="2">
    <source>
        <dbReference type="Pfam" id="PF19313"/>
    </source>
</evidence>
<comment type="caution">
    <text evidence="3">The sequence shown here is derived from an EMBL/GenBank/DDBJ whole genome shotgun (WGS) entry which is preliminary data.</text>
</comment>